<name>T0HC68_9SPHN</name>
<dbReference type="GO" id="GO:0043565">
    <property type="term" value="F:sequence-specific DNA binding"/>
    <property type="evidence" value="ECO:0007669"/>
    <property type="project" value="InterPro"/>
</dbReference>
<sequence>MNAPALRGRGVPSRAGWFGASGYSTEVDSLADPRAYAQHLISYLRDDSTVRARVADRYGARLSIAEIAALRLEAELSRARREHVVRVGEPEDSDEYDFRVSARPFRWQDEALAKHGDPAQREARAREAAATFVRTTRHVSTPKLLAAIGMVIGVPASDLCGSGKAARIMRGRSLAYAVLRGRGNTWARVAAMLGDRTHASAMHGARQFFDKWIREPDLLSAWRSLAPSGVASAETFEEMEIQVRAGRSGGRDAE</sequence>
<evidence type="ECO:0000259" key="1">
    <source>
        <dbReference type="SMART" id="SM00760"/>
    </source>
</evidence>
<dbReference type="SUPFAM" id="SSF48295">
    <property type="entry name" value="TrpR-like"/>
    <property type="match status" value="1"/>
</dbReference>
<accession>T0HC68</accession>
<comment type="caution">
    <text evidence="2">The sequence shown here is derived from an EMBL/GenBank/DDBJ whole genome shotgun (WGS) entry which is preliminary data.</text>
</comment>
<dbReference type="AlphaFoldDB" id="T0HC68"/>
<dbReference type="OrthoDB" id="7511324at2"/>
<dbReference type="SMART" id="SM00760">
    <property type="entry name" value="Bac_DnaA_C"/>
    <property type="match status" value="1"/>
</dbReference>
<dbReference type="InterPro" id="IPR010921">
    <property type="entry name" value="Trp_repressor/repl_initiator"/>
</dbReference>
<dbReference type="GO" id="GO:0005524">
    <property type="term" value="F:ATP binding"/>
    <property type="evidence" value="ECO:0007669"/>
    <property type="project" value="InterPro"/>
</dbReference>
<evidence type="ECO:0000313" key="3">
    <source>
        <dbReference type="Proteomes" id="UP000015527"/>
    </source>
</evidence>
<dbReference type="Gene3D" id="1.10.1750.10">
    <property type="match status" value="1"/>
</dbReference>
<dbReference type="GO" id="GO:0006270">
    <property type="term" value="P:DNA replication initiation"/>
    <property type="evidence" value="ECO:0007669"/>
    <property type="project" value="InterPro"/>
</dbReference>
<proteinExistence type="predicted"/>
<dbReference type="RefSeq" id="WP_021235584.1">
    <property type="nucleotide sequence ID" value="NZ_ATHL01000127.1"/>
</dbReference>
<dbReference type="GO" id="GO:0006275">
    <property type="term" value="P:regulation of DNA replication"/>
    <property type="evidence" value="ECO:0007669"/>
    <property type="project" value="InterPro"/>
</dbReference>
<organism evidence="2 3">
    <name type="scientific">Novosphingobium lindaniclasticum LE124</name>
    <dbReference type="NCBI Taxonomy" id="1096930"/>
    <lineage>
        <taxon>Bacteria</taxon>
        <taxon>Pseudomonadati</taxon>
        <taxon>Pseudomonadota</taxon>
        <taxon>Alphaproteobacteria</taxon>
        <taxon>Sphingomonadales</taxon>
        <taxon>Sphingomonadaceae</taxon>
        <taxon>Novosphingobium</taxon>
    </lineage>
</organism>
<gene>
    <name evidence="2" type="ORF">L284_19175</name>
</gene>
<dbReference type="PATRIC" id="fig|1096930.3.peg.3780"/>
<reference evidence="2 3" key="1">
    <citation type="journal article" date="2013" name="Genome Announc.">
        <title>Genome Sequence of Novosphingobium lindaniclasticum LE124T, Isolated from a Hexachlorocyclohexane Dumpsite.</title>
        <authorList>
            <person name="Saxena A."/>
            <person name="Nayyar N."/>
            <person name="Sangwan N."/>
            <person name="Kumari R."/>
            <person name="Khurana J.P."/>
            <person name="Lal R."/>
        </authorList>
    </citation>
    <scope>NUCLEOTIDE SEQUENCE [LARGE SCALE GENOMIC DNA]</scope>
    <source>
        <strain evidence="2 3">LE124</strain>
    </source>
</reference>
<dbReference type="Proteomes" id="UP000015527">
    <property type="component" value="Unassembled WGS sequence"/>
</dbReference>
<dbReference type="EMBL" id="ATHL01000127">
    <property type="protein sequence ID" value="EQB09723.1"/>
    <property type="molecule type" value="Genomic_DNA"/>
</dbReference>
<evidence type="ECO:0000313" key="2">
    <source>
        <dbReference type="EMBL" id="EQB09723.1"/>
    </source>
</evidence>
<protein>
    <recommendedName>
        <fullName evidence="1">Chromosomal replication initiator DnaA C-terminal domain-containing protein</fullName>
    </recommendedName>
</protein>
<dbReference type="InterPro" id="IPR013159">
    <property type="entry name" value="DnaA_C"/>
</dbReference>
<keyword evidence="3" id="KW-1185">Reference proteome</keyword>
<feature type="domain" description="Chromosomal replication initiator DnaA C-terminal" evidence="1">
    <location>
        <begin position="140"/>
        <end position="208"/>
    </location>
</feature>